<evidence type="ECO:0000313" key="2">
    <source>
        <dbReference type="EMBL" id="OPL21574.1"/>
    </source>
</evidence>
<proteinExistence type="predicted"/>
<dbReference type="Proteomes" id="UP000266721">
    <property type="component" value="Unassembled WGS sequence"/>
</dbReference>
<reference evidence="2 3" key="1">
    <citation type="journal article" date="2016" name="PLoS ONE">
        <title>A First Insight into the Genome of the Filter-Feeder Mussel Mytilus galloprovincialis.</title>
        <authorList>
            <person name="Murgarella M."/>
            <person name="Puiu D."/>
            <person name="Novoa B."/>
            <person name="Figueras A."/>
            <person name="Posada D."/>
            <person name="Canchaya C."/>
        </authorList>
    </citation>
    <scope>NUCLEOTIDE SEQUENCE [LARGE SCALE GENOMIC DNA]</scope>
    <source>
        <tissue evidence="2">Muscle</tissue>
    </source>
</reference>
<evidence type="ECO:0000313" key="3">
    <source>
        <dbReference type="Proteomes" id="UP000266721"/>
    </source>
</evidence>
<evidence type="ECO:0000256" key="1">
    <source>
        <dbReference type="SAM" id="MobiDB-lite"/>
    </source>
</evidence>
<name>A0A3L5TRS1_MYTGA</name>
<protein>
    <submittedName>
        <fullName evidence="2">Uncharacterized protein</fullName>
    </submittedName>
</protein>
<feature type="non-terminal residue" evidence="2">
    <location>
        <position position="1"/>
    </location>
</feature>
<organism evidence="2 3">
    <name type="scientific">Mytilus galloprovincialis</name>
    <name type="common">Mediterranean mussel</name>
    <dbReference type="NCBI Taxonomy" id="29158"/>
    <lineage>
        <taxon>Eukaryota</taxon>
        <taxon>Metazoa</taxon>
        <taxon>Spiralia</taxon>
        <taxon>Lophotrochozoa</taxon>
        <taxon>Mollusca</taxon>
        <taxon>Bivalvia</taxon>
        <taxon>Autobranchia</taxon>
        <taxon>Pteriomorphia</taxon>
        <taxon>Mytilida</taxon>
        <taxon>Mytiloidea</taxon>
        <taxon>Mytilidae</taxon>
        <taxon>Mytilinae</taxon>
        <taxon>Mytilus</taxon>
    </lineage>
</organism>
<gene>
    <name evidence="2" type="ORF">AM593_03609</name>
</gene>
<sequence length="154" mass="18438">LNECRHCYEMELDRRLCEIRRRIIESERQSPYSVYVDKVFEDILQITDQNTSMTSIEEKGRMKDKELRRDRRDRSSQDSKLISDVDVHNPEKKANKKLMESQASQGRRPESDQTEEKSDLSLRLSEIRREYGRLRLSIVCIQRYLLHCSIMIDI</sequence>
<dbReference type="EMBL" id="KV590358">
    <property type="protein sequence ID" value="OPL21574.1"/>
    <property type="molecule type" value="Genomic_DNA"/>
</dbReference>
<feature type="region of interest" description="Disordered" evidence="1">
    <location>
        <begin position="51"/>
        <end position="119"/>
    </location>
</feature>
<feature type="compositionally biased region" description="Basic and acidic residues" evidence="1">
    <location>
        <begin position="56"/>
        <end position="99"/>
    </location>
</feature>
<feature type="compositionally biased region" description="Basic and acidic residues" evidence="1">
    <location>
        <begin position="107"/>
        <end position="119"/>
    </location>
</feature>
<accession>A0A3L5TRS1</accession>
<keyword evidence="3" id="KW-1185">Reference proteome</keyword>
<comment type="caution">
    <text evidence="2">The sequence shown here is derived from an EMBL/GenBank/DDBJ whole genome shotgun (WGS) entry which is preliminary data.</text>
</comment>
<dbReference type="AlphaFoldDB" id="A0A3L5TRS1"/>